<reference evidence="3" key="1">
    <citation type="submission" date="2015-01" db="EMBL/GenBank/DDBJ databases">
        <authorList>
            <person name="Durling Mikael"/>
        </authorList>
    </citation>
    <scope>NUCLEOTIDE SEQUENCE</scope>
</reference>
<dbReference type="Pfam" id="PF00657">
    <property type="entry name" value="Lipase_GDSL"/>
    <property type="match status" value="1"/>
</dbReference>
<feature type="chain" id="PRO_5002118405" description="SGNH hydrolase-type esterase domain-containing protein" evidence="2">
    <location>
        <begin position="21"/>
        <end position="346"/>
    </location>
</feature>
<dbReference type="PANTHER" id="PTHR45648">
    <property type="entry name" value="GDSL LIPASE/ACYLHYDROLASE FAMILY PROTEIN (AFU_ORTHOLOGUE AFUA_4G14700)"/>
    <property type="match status" value="1"/>
</dbReference>
<proteinExistence type="predicted"/>
<dbReference type="GO" id="GO:0016788">
    <property type="term" value="F:hydrolase activity, acting on ester bonds"/>
    <property type="evidence" value="ECO:0007669"/>
    <property type="project" value="InterPro"/>
</dbReference>
<sequence length="346" mass="39094">MKSHLSTISVFGLVCQSLVAAKLFDLKKFSSVVIFGDSWTDQGIYSYIPRVNGTLPDPKPVTSTGGRIWPQYIKQYSNQVNVYDYAVSGAMCDTLFSPTGRNGIVQNQVPAFLRDLAWRNETSNQPALKVPADETVYAIWIGTNDLGYAGFLAEQQPHDMPLTALTNCIYEQFDRVYEAGARFFVIMNMGALELTPLYATLENNGVPTSRFWKDKSSYDANITRISEKMRQYSTTLNTLFEYQTPYEVQLSKRYPGSSFALFDTASLISEMWHNPGKYLNGTSQLNVTGSYLGCLESGCKLSGPDPDSFLWYDELHPSEQANRWFAKEFIEVVKGHSNLAKYWKFK</sequence>
<keyword evidence="1" id="KW-0378">Hydrolase</keyword>
<dbReference type="PANTHER" id="PTHR45648:SF22">
    <property type="entry name" value="GDSL LIPASE_ACYLHYDROLASE FAMILY PROTEIN (AFU_ORTHOLOGUE AFUA_4G14700)"/>
    <property type="match status" value="1"/>
</dbReference>
<dbReference type="CDD" id="cd01846">
    <property type="entry name" value="fatty_acyltransferase_like"/>
    <property type="match status" value="1"/>
</dbReference>
<dbReference type="InterPro" id="IPR001087">
    <property type="entry name" value="GDSL"/>
</dbReference>
<organism evidence="3">
    <name type="scientific">Bionectria ochroleuca</name>
    <name type="common">Gliocladium roseum</name>
    <dbReference type="NCBI Taxonomy" id="29856"/>
    <lineage>
        <taxon>Eukaryota</taxon>
        <taxon>Fungi</taxon>
        <taxon>Dikarya</taxon>
        <taxon>Ascomycota</taxon>
        <taxon>Pezizomycotina</taxon>
        <taxon>Sordariomycetes</taxon>
        <taxon>Hypocreomycetidae</taxon>
        <taxon>Hypocreales</taxon>
        <taxon>Bionectriaceae</taxon>
        <taxon>Clonostachys</taxon>
    </lineage>
</organism>
<dbReference type="InterPro" id="IPR051058">
    <property type="entry name" value="GDSL_Est/Lipase"/>
</dbReference>
<dbReference type="InterPro" id="IPR036514">
    <property type="entry name" value="SGNH_hydro_sf"/>
</dbReference>
<accession>A0A0B7KB00</accession>
<dbReference type="Gene3D" id="3.40.50.1110">
    <property type="entry name" value="SGNH hydrolase"/>
    <property type="match status" value="1"/>
</dbReference>
<evidence type="ECO:0000313" key="3">
    <source>
        <dbReference type="EMBL" id="CEO52090.1"/>
    </source>
</evidence>
<evidence type="ECO:0000256" key="2">
    <source>
        <dbReference type="SAM" id="SignalP"/>
    </source>
</evidence>
<name>A0A0B7KB00_BIOOC</name>
<gene>
    <name evidence="3" type="ORF">BN869_000008148_1</name>
</gene>
<feature type="signal peptide" evidence="2">
    <location>
        <begin position="1"/>
        <end position="20"/>
    </location>
</feature>
<dbReference type="EMBL" id="CDPU01000026">
    <property type="protein sequence ID" value="CEO52090.1"/>
    <property type="molecule type" value="Genomic_DNA"/>
</dbReference>
<dbReference type="AlphaFoldDB" id="A0A0B7KB00"/>
<protein>
    <recommendedName>
        <fullName evidence="4">SGNH hydrolase-type esterase domain-containing protein</fullName>
    </recommendedName>
</protein>
<evidence type="ECO:0008006" key="4">
    <source>
        <dbReference type="Google" id="ProtNLM"/>
    </source>
</evidence>
<dbReference type="SUPFAM" id="SSF52266">
    <property type="entry name" value="SGNH hydrolase"/>
    <property type="match status" value="1"/>
</dbReference>
<evidence type="ECO:0000256" key="1">
    <source>
        <dbReference type="ARBA" id="ARBA00022801"/>
    </source>
</evidence>
<keyword evidence="2" id="KW-0732">Signal</keyword>